<dbReference type="InterPro" id="IPR002562">
    <property type="entry name" value="3'-5'_exonuclease_dom"/>
</dbReference>
<dbReference type="AlphaFoldDB" id="A0A9P7YG55"/>
<dbReference type="GO" id="GO:0008408">
    <property type="term" value="F:3'-5' exonuclease activity"/>
    <property type="evidence" value="ECO:0007669"/>
    <property type="project" value="InterPro"/>
</dbReference>
<dbReference type="InterPro" id="IPR036397">
    <property type="entry name" value="RNaseH_sf"/>
</dbReference>
<dbReference type="InterPro" id="IPR012337">
    <property type="entry name" value="RNaseH-like_sf"/>
</dbReference>
<reference evidence="2" key="1">
    <citation type="journal article" date="2021" name="IMA Fungus">
        <title>Genomic characterization of three marine fungi, including Emericellopsis atlantica sp. nov. with signatures of a generalist lifestyle and marine biomass degradation.</title>
        <authorList>
            <person name="Hagestad O.C."/>
            <person name="Hou L."/>
            <person name="Andersen J.H."/>
            <person name="Hansen E.H."/>
            <person name="Altermark B."/>
            <person name="Li C."/>
            <person name="Kuhnert E."/>
            <person name="Cox R.J."/>
            <person name="Crous P.W."/>
            <person name="Spatafora J.W."/>
            <person name="Lail K."/>
            <person name="Amirebrahimi M."/>
            <person name="Lipzen A."/>
            <person name="Pangilinan J."/>
            <person name="Andreopoulos W."/>
            <person name="Hayes R.D."/>
            <person name="Ng V."/>
            <person name="Grigoriev I.V."/>
            <person name="Jackson S.A."/>
            <person name="Sutton T.D.S."/>
            <person name="Dobson A.D.W."/>
            <person name="Rama T."/>
        </authorList>
    </citation>
    <scope>NUCLEOTIDE SEQUENCE</scope>
    <source>
        <strain evidence="2">TRa018bII</strain>
    </source>
</reference>
<dbReference type="OrthoDB" id="26838at2759"/>
<name>A0A9P7YG55_9HELO</name>
<evidence type="ECO:0000259" key="1">
    <source>
        <dbReference type="SMART" id="SM00474"/>
    </source>
</evidence>
<evidence type="ECO:0000313" key="2">
    <source>
        <dbReference type="EMBL" id="KAG9233149.1"/>
    </source>
</evidence>
<dbReference type="GO" id="GO:0003676">
    <property type="term" value="F:nucleic acid binding"/>
    <property type="evidence" value="ECO:0007669"/>
    <property type="project" value="InterPro"/>
</dbReference>
<protein>
    <submittedName>
        <fullName evidence="2">Ribonuclease H-like domain-containing protein</fullName>
    </submittedName>
</protein>
<dbReference type="PANTHER" id="PTHR43040">
    <property type="entry name" value="RIBONUCLEASE D"/>
    <property type="match status" value="1"/>
</dbReference>
<sequence>MSSSSFSNFLYRKPNTWINFRKSHFSNHSKITAMSVPEQPIPLIDTEASITELMDTLQNLPISLPSLYIDLEGVNLSRKGTVSVLQLLNKEFTTPGSTGITLKDVLESSTTPKAFFDVRRDSDALFAHYGIKLAGVQDIQLMELATRPAGRKRNVNGLGRCGLDLFAPERGGSYEVFNTRPLSAALRIYCIQDVQYMPRLWERYNLKITNVWRGKLEQATRERVWSSQSENFEPNSRAMAFGPVR</sequence>
<gene>
    <name evidence="2" type="ORF">BJ875DRAFT_535529</name>
</gene>
<organism evidence="2 3">
    <name type="scientific">Amylocarpus encephaloides</name>
    <dbReference type="NCBI Taxonomy" id="45428"/>
    <lineage>
        <taxon>Eukaryota</taxon>
        <taxon>Fungi</taxon>
        <taxon>Dikarya</taxon>
        <taxon>Ascomycota</taxon>
        <taxon>Pezizomycotina</taxon>
        <taxon>Leotiomycetes</taxon>
        <taxon>Helotiales</taxon>
        <taxon>Helotiales incertae sedis</taxon>
        <taxon>Amylocarpus</taxon>
    </lineage>
</organism>
<comment type="caution">
    <text evidence="2">The sequence shown here is derived from an EMBL/GenBank/DDBJ whole genome shotgun (WGS) entry which is preliminary data.</text>
</comment>
<dbReference type="EMBL" id="MU251513">
    <property type="protein sequence ID" value="KAG9233149.1"/>
    <property type="molecule type" value="Genomic_DNA"/>
</dbReference>
<dbReference type="GO" id="GO:0006139">
    <property type="term" value="P:nucleobase-containing compound metabolic process"/>
    <property type="evidence" value="ECO:0007669"/>
    <property type="project" value="InterPro"/>
</dbReference>
<evidence type="ECO:0000313" key="3">
    <source>
        <dbReference type="Proteomes" id="UP000824998"/>
    </source>
</evidence>
<dbReference type="Proteomes" id="UP000824998">
    <property type="component" value="Unassembled WGS sequence"/>
</dbReference>
<dbReference type="Gene3D" id="3.30.420.10">
    <property type="entry name" value="Ribonuclease H-like superfamily/Ribonuclease H"/>
    <property type="match status" value="1"/>
</dbReference>
<accession>A0A9P7YG55</accession>
<keyword evidence="3" id="KW-1185">Reference proteome</keyword>
<feature type="domain" description="3'-5' exonuclease" evidence="1">
    <location>
        <begin position="41"/>
        <end position="209"/>
    </location>
</feature>
<dbReference type="SMART" id="SM00474">
    <property type="entry name" value="35EXOc"/>
    <property type="match status" value="1"/>
</dbReference>
<dbReference type="PANTHER" id="PTHR43040:SF1">
    <property type="entry name" value="RIBONUCLEASE D"/>
    <property type="match status" value="1"/>
</dbReference>
<dbReference type="SUPFAM" id="SSF53098">
    <property type="entry name" value="Ribonuclease H-like"/>
    <property type="match status" value="1"/>
</dbReference>
<dbReference type="Pfam" id="PF01612">
    <property type="entry name" value="DNA_pol_A_exo1"/>
    <property type="match status" value="1"/>
</dbReference>
<proteinExistence type="predicted"/>